<feature type="region of interest" description="Disordered" evidence="2">
    <location>
        <begin position="117"/>
        <end position="158"/>
    </location>
</feature>
<dbReference type="InterPro" id="IPR036457">
    <property type="entry name" value="PPM-type-like_dom_sf"/>
</dbReference>
<dbReference type="SUPFAM" id="SSF55874">
    <property type="entry name" value="ATPase domain of HSP90 chaperone/DNA topoisomerase II/histidine kinase"/>
    <property type="match status" value="1"/>
</dbReference>
<dbReference type="PANTHER" id="PTHR43156:SF2">
    <property type="entry name" value="STAGE II SPORULATION PROTEIN E"/>
    <property type="match status" value="1"/>
</dbReference>
<sequence length="751" mass="78466">MVDVGTMGARALAAQTDWSRLPTGAADQWPPALLAAWDLALDSLLPTALLVGKKRVLLYNDAFAERLGSLHPAAFGRPADEVLPELWDASPVGGLLDRVLTDGDAFLDADSRVGWSRPGGSATTAAPDASVAPDAAPDVDATDATDATDAAGAPDAPLLGHHLRTGSAVRDAAGDVVAVVHVVVETSSSHDRARAVAELASALGTAVTVDDVCKVALREAVAAFDARSAGICLPSPEHGGWRIARRHRIEDLSPDEERLPLIWSEVPQDLAETVSWAVGEREVHRSDSGELVVVPLETRTVRAAIVGFREATELPASFGVVLSAFTDLVAEALGRAVVYDAERSTAELLQRTLLPPSLPQSDAISVAARYEPVSEGTVAGGDFYDSFFLPDGRLALVIGDVVGRGVMAATVMGQVRAAVRGAALADSRPNVVMGALDRVVWDLDALWPASLPLGTARARPGMSFGGELFVTMLYATITPETGVVEIASAGHPVPALLSGRSARADGAPRGQLLTMPVGPPLGIGGARPATELLLEVGDMLVAYTDGLLERRGEDLAAGEERLLGVLADLPPSSPRRVAQLVMEAMVPPSGQEDDCAVLTVGRSPAGYRRRTLVVPPMPESVRAARDWARAQLTQWHVGDADQYTIVTGISELITNAVLHAGTESHLTMDLDSGQVSVTVADSGNRGEPLLTGGEAMAVRGRGLSLVKAISDAFGSHRTSAGTTVWFEVVVTPSHEPQAADGPDGMVAEPVR</sequence>
<dbReference type="InterPro" id="IPR003594">
    <property type="entry name" value="HATPase_dom"/>
</dbReference>
<evidence type="ECO:0000256" key="2">
    <source>
        <dbReference type="SAM" id="MobiDB-lite"/>
    </source>
</evidence>
<dbReference type="Pfam" id="PF13581">
    <property type="entry name" value="HATPase_c_2"/>
    <property type="match status" value="1"/>
</dbReference>
<dbReference type="CDD" id="cd16936">
    <property type="entry name" value="HATPase_RsbW-like"/>
    <property type="match status" value="1"/>
</dbReference>
<evidence type="ECO:0000256" key="1">
    <source>
        <dbReference type="ARBA" id="ARBA00022801"/>
    </source>
</evidence>
<dbReference type="EMBL" id="CP157483">
    <property type="protein sequence ID" value="XBO42928.1"/>
    <property type="molecule type" value="Genomic_DNA"/>
</dbReference>
<reference evidence="4" key="1">
    <citation type="submission" date="2024-05" db="EMBL/GenBank/DDBJ databases">
        <authorList>
            <person name="Kim S."/>
            <person name="Heo J."/>
            <person name="Choi H."/>
            <person name="Choi Y."/>
            <person name="Kwon S.-W."/>
            <person name="Kim Y."/>
        </authorList>
    </citation>
    <scope>NUCLEOTIDE SEQUENCE</scope>
    <source>
        <strain evidence="4">KACC 23699</strain>
    </source>
</reference>
<proteinExistence type="predicted"/>
<dbReference type="InterPro" id="IPR036890">
    <property type="entry name" value="HATPase_C_sf"/>
</dbReference>
<dbReference type="GO" id="GO:0005524">
    <property type="term" value="F:ATP binding"/>
    <property type="evidence" value="ECO:0007669"/>
    <property type="project" value="UniProtKB-KW"/>
</dbReference>
<gene>
    <name evidence="4" type="ORF">ABEG17_15330</name>
</gene>
<dbReference type="Pfam" id="PF07228">
    <property type="entry name" value="SpoIIE"/>
    <property type="match status" value="1"/>
</dbReference>
<dbReference type="PANTHER" id="PTHR43156">
    <property type="entry name" value="STAGE II SPORULATION PROTEIN E-RELATED"/>
    <property type="match status" value="1"/>
</dbReference>
<keyword evidence="1" id="KW-0378">Hydrolase</keyword>
<name>A0AAU7JR70_9MICO</name>
<evidence type="ECO:0000259" key="3">
    <source>
        <dbReference type="SMART" id="SM00331"/>
    </source>
</evidence>
<feature type="compositionally biased region" description="Low complexity" evidence="2">
    <location>
        <begin position="121"/>
        <end position="157"/>
    </location>
</feature>
<dbReference type="Gene3D" id="3.60.40.10">
    <property type="entry name" value="PPM-type phosphatase domain"/>
    <property type="match status" value="1"/>
</dbReference>
<evidence type="ECO:0000313" key="4">
    <source>
        <dbReference type="EMBL" id="XBO42928.1"/>
    </source>
</evidence>
<accession>A0AAU7JR70</accession>
<organism evidence="4">
    <name type="scientific">Pedococcus sp. KACC 23699</name>
    <dbReference type="NCBI Taxonomy" id="3149228"/>
    <lineage>
        <taxon>Bacteria</taxon>
        <taxon>Bacillati</taxon>
        <taxon>Actinomycetota</taxon>
        <taxon>Actinomycetes</taxon>
        <taxon>Micrococcales</taxon>
        <taxon>Intrasporangiaceae</taxon>
        <taxon>Pedococcus</taxon>
    </lineage>
</organism>
<dbReference type="InterPro" id="IPR052016">
    <property type="entry name" value="Bact_Sigma-Reg"/>
</dbReference>
<keyword evidence="4" id="KW-0547">Nucleotide-binding</keyword>
<dbReference type="InterPro" id="IPR001932">
    <property type="entry name" value="PPM-type_phosphatase-like_dom"/>
</dbReference>
<dbReference type="AlphaFoldDB" id="A0AAU7JR70"/>
<dbReference type="Gene3D" id="3.30.565.10">
    <property type="entry name" value="Histidine kinase-like ATPase, C-terminal domain"/>
    <property type="match status" value="1"/>
</dbReference>
<dbReference type="SMART" id="SM00331">
    <property type="entry name" value="PP2C_SIG"/>
    <property type="match status" value="1"/>
</dbReference>
<keyword evidence="4" id="KW-0067">ATP-binding</keyword>
<dbReference type="RefSeq" id="WP_406830353.1">
    <property type="nucleotide sequence ID" value="NZ_CP157483.1"/>
</dbReference>
<dbReference type="GO" id="GO:0016791">
    <property type="term" value="F:phosphatase activity"/>
    <property type="evidence" value="ECO:0007669"/>
    <property type="project" value="TreeGrafter"/>
</dbReference>
<feature type="domain" description="PPM-type phosphatase" evidence="3">
    <location>
        <begin position="361"/>
        <end position="602"/>
    </location>
</feature>
<dbReference type="Gene3D" id="3.30.450.20">
    <property type="entry name" value="PAS domain"/>
    <property type="match status" value="1"/>
</dbReference>
<protein>
    <submittedName>
        <fullName evidence="4">ATP-binding SpoIIE family protein phosphatase</fullName>
    </submittedName>
</protein>